<feature type="compositionally biased region" description="Polar residues" evidence="1">
    <location>
        <begin position="304"/>
        <end position="315"/>
    </location>
</feature>
<comment type="caution">
    <text evidence="2">The sequence shown here is derived from an EMBL/GenBank/DDBJ whole genome shotgun (WGS) entry which is preliminary data.</text>
</comment>
<feature type="compositionally biased region" description="Basic residues" evidence="1">
    <location>
        <begin position="196"/>
        <end position="207"/>
    </location>
</feature>
<name>A0A4U7KV24_9BASI</name>
<feature type="compositionally biased region" description="Polar residues" evidence="1">
    <location>
        <begin position="609"/>
        <end position="619"/>
    </location>
</feature>
<sequence>MSSTQPTLVGEDAPPLMLILDNDSSQLEEWLASHPPSRLGMPAAFNNGVVPRPLWVLGVPSMDQLAELSHTITNVETFTKAKELTRDAAAKVSQIQNNDDIPVRSQGKLASKSKKQCRTEVQDTFHDQIIHLAAEHPLCNQGRWTIIMKPSQIDGVFANLAKSLVSGDLRKHGNILGLRARMLPFEESTFDINKSGPKRPKTSRGRRSSGGSSKSDGSAFDAPKATLGIDVFFRPAWNSSAARDVLKIIANVSGRMASFCKSSLHSRLGIKSGHQLATHTSLYTSKALTSPADAKLWTRERGSNDGTMDDASSQVDAAESSSRSQASASSPDTVISSPPDRPAPLKTTKRQLEQVPTIDATSKAEKPTHKKARNDAGEADEEPSRLRAVETTVPMVEEVPAGVEESQDEPMLPVRTTSNMTAPNATRSGLQIVLEPEQNQPNTTTSVAPEGLEHDDSPKPTASSAQPKHEENQINVEESQTQTQIEPAPTVDESVVAESSSLKDRDQMKEGFSPPSMKPTTTLIPKVNTAYTVSHAEKDGTEVKPIDQPSRNSADELQEIPAANDNGRPRVSVLMASEVKTDLTSSFTPAFSIDAETAPPAVKEAQQVRAPQSTSSNVTIPGLSDLVGFVAEPIVQQQGLSGVRDEKDVAQTVQVKYEPLVASSKPGTLAEPPEVSGGGAAAVGIGALDEAPSQSPQKEEMAADNGQRNFNSTVVPPNEEDKHKTSSAGIEVIAESSQKALMPAQDEKTAMHEDTGAQASEHEKSTGKASTPSTSASDQVKSDETVPTKHTVKQGEEKVHLVETSTSDTAKVDSQAASASGGGTAEMTLEELIVEGATTSPYGVEDDRTK</sequence>
<feature type="compositionally biased region" description="Polar residues" evidence="1">
    <location>
        <begin position="473"/>
        <end position="485"/>
    </location>
</feature>
<keyword evidence="3" id="KW-1185">Reference proteome</keyword>
<feature type="compositionally biased region" description="Polar residues" evidence="1">
    <location>
        <begin position="415"/>
        <end position="429"/>
    </location>
</feature>
<feature type="compositionally biased region" description="Polar residues" evidence="1">
    <location>
        <begin position="437"/>
        <end position="447"/>
    </location>
</feature>
<dbReference type="EMBL" id="SRRM01000011">
    <property type="protein sequence ID" value="TKY87987.1"/>
    <property type="molecule type" value="Genomic_DNA"/>
</dbReference>
<dbReference type="GeneID" id="40725978"/>
<feature type="region of interest" description="Disordered" evidence="1">
    <location>
        <begin position="688"/>
        <end position="826"/>
    </location>
</feature>
<feature type="region of interest" description="Disordered" evidence="1">
    <location>
        <begin position="294"/>
        <end position="569"/>
    </location>
</feature>
<dbReference type="OrthoDB" id="10067381at2759"/>
<feature type="compositionally biased region" description="Basic and acidic residues" evidence="1">
    <location>
        <begin position="780"/>
        <end position="801"/>
    </location>
</feature>
<dbReference type="Gene3D" id="3.30.760.10">
    <property type="entry name" value="RNA Cap, Translation Initiation Factor Eif4e"/>
    <property type="match status" value="1"/>
</dbReference>
<accession>A0A4U7KV24</accession>
<dbReference type="Proteomes" id="UP000306050">
    <property type="component" value="Chromosome SGRAM_19"/>
</dbReference>
<feature type="compositionally biased region" description="Basic and acidic residues" evidence="1">
    <location>
        <begin position="745"/>
        <end position="766"/>
    </location>
</feature>
<feature type="region of interest" description="Disordered" evidence="1">
    <location>
        <begin position="189"/>
        <end position="219"/>
    </location>
</feature>
<feature type="compositionally biased region" description="Low complexity" evidence="1">
    <location>
        <begin position="209"/>
        <end position="218"/>
    </location>
</feature>
<reference evidence="2 3" key="1">
    <citation type="submission" date="2019-05" db="EMBL/GenBank/DDBJ databases">
        <title>Sporisorium graminicola CBS 10092 draft sequencing and annotation.</title>
        <authorList>
            <person name="Solano-Gonzalez S."/>
            <person name="Caddick M.X."/>
            <person name="Darby A."/>
        </authorList>
    </citation>
    <scope>NUCLEOTIDE SEQUENCE [LARGE SCALE GENOMIC DNA]</scope>
    <source>
        <strain evidence="2 3">CBS 10092</strain>
    </source>
</reference>
<dbReference type="InterPro" id="IPR023398">
    <property type="entry name" value="TIF_eIF4e-like"/>
</dbReference>
<feature type="compositionally biased region" description="Low complexity" evidence="1">
    <location>
        <begin position="389"/>
        <end position="400"/>
    </location>
</feature>
<feature type="compositionally biased region" description="Polar residues" evidence="1">
    <location>
        <begin position="706"/>
        <end position="715"/>
    </location>
</feature>
<protein>
    <submittedName>
        <fullName evidence="2">Uncharacterized protein</fullName>
    </submittedName>
</protein>
<proteinExistence type="predicted"/>
<evidence type="ECO:0000313" key="3">
    <source>
        <dbReference type="Proteomes" id="UP000306050"/>
    </source>
</evidence>
<gene>
    <name evidence="2" type="ORF">EX895_003083</name>
</gene>
<dbReference type="KEGG" id="sgra:EX895_003083"/>
<feature type="compositionally biased region" description="Polar residues" evidence="1">
    <location>
        <begin position="767"/>
        <end position="779"/>
    </location>
</feature>
<dbReference type="RefSeq" id="XP_029739972.1">
    <property type="nucleotide sequence ID" value="XM_029883681.1"/>
</dbReference>
<feature type="compositionally biased region" description="Basic and acidic residues" evidence="1">
    <location>
        <begin position="535"/>
        <end position="545"/>
    </location>
</feature>
<evidence type="ECO:0000313" key="2">
    <source>
        <dbReference type="EMBL" id="TKY87987.1"/>
    </source>
</evidence>
<dbReference type="AlphaFoldDB" id="A0A4U7KV24"/>
<organism evidence="2 3">
    <name type="scientific">Sporisorium graminicola</name>
    <dbReference type="NCBI Taxonomy" id="280036"/>
    <lineage>
        <taxon>Eukaryota</taxon>
        <taxon>Fungi</taxon>
        <taxon>Dikarya</taxon>
        <taxon>Basidiomycota</taxon>
        <taxon>Ustilaginomycotina</taxon>
        <taxon>Ustilaginomycetes</taxon>
        <taxon>Ustilaginales</taxon>
        <taxon>Ustilaginaceae</taxon>
        <taxon>Sporisorium</taxon>
    </lineage>
</organism>
<evidence type="ECO:0000256" key="1">
    <source>
        <dbReference type="SAM" id="MobiDB-lite"/>
    </source>
</evidence>
<feature type="compositionally biased region" description="Low complexity" evidence="1">
    <location>
        <begin position="317"/>
        <end position="330"/>
    </location>
</feature>
<feature type="region of interest" description="Disordered" evidence="1">
    <location>
        <begin position="598"/>
        <end position="619"/>
    </location>
</feature>